<reference evidence="7 8" key="1">
    <citation type="submission" date="2018-03" db="EMBL/GenBank/DDBJ databases">
        <title>Diversity of phytobeneficial traits revealed by whole-genome analysis of worldwide-isolated phenazine-producing Pseudomonas spp.</title>
        <authorList>
            <person name="Biessy A."/>
            <person name="Novinscak A."/>
            <person name="Blom J."/>
            <person name="Leger G."/>
            <person name="Thomashow L.S."/>
            <person name="Cazorla F.M."/>
            <person name="Josic D."/>
            <person name="Filion M."/>
        </authorList>
    </citation>
    <scope>NUCLEOTIDE SEQUENCE [LARGE SCALE GENOMIC DNA]</scope>
    <source>
        <strain evidence="7 8">ChPhzS24</strain>
    </source>
</reference>
<dbReference type="InterPro" id="IPR006140">
    <property type="entry name" value="D-isomer_DH_NAD-bd"/>
</dbReference>
<dbReference type="PANTHER" id="PTHR42789:SF1">
    <property type="entry name" value="D-ISOMER SPECIFIC 2-HYDROXYACID DEHYDROGENASE FAMILY PROTEIN (AFU_ORTHOLOGUE AFUA_6G10090)"/>
    <property type="match status" value="1"/>
</dbReference>
<dbReference type="SUPFAM" id="SSF51735">
    <property type="entry name" value="NAD(P)-binding Rossmann-fold domains"/>
    <property type="match status" value="1"/>
</dbReference>
<dbReference type="PANTHER" id="PTHR42789">
    <property type="entry name" value="D-ISOMER SPECIFIC 2-HYDROXYACID DEHYDROGENASE FAMILY PROTEIN (AFU_ORTHOLOGUE AFUA_6G10090)"/>
    <property type="match status" value="1"/>
</dbReference>
<sequence>MTEIFLTHAPGVRANYYAEQPLRQLQALGNVRLNDSPDPLSLEQLVDRAQGCSIIVASREAAAPAELFERLPQLAAICRVAVDIRNIDVEAASRHGVLVTHATPGFDRSVSEWVIGVMIDLARGISRAAADYWQGRAPQVLMGRELRGATLGIIGYGFIGKCLADIARLLQMRVWVNDPNARVDEPGIEQVSFEQAVGGADYVVCLAPAVERTYNLFGREAFRAMRPGAFFINASRGELVDDAALLEALEQGLIGGCALDVGRAPDQMPGSLLAAHPKVIASPHIGGLTPEASEHQAMDTVRQVQALLAGRVPQGAVNLARADRARDVFRLQSH</sequence>
<evidence type="ECO:0000256" key="2">
    <source>
        <dbReference type="ARBA" id="ARBA00023002"/>
    </source>
</evidence>
<name>A0AAD0ZHX1_9PSED</name>
<accession>A0AAD0ZHX1</accession>
<keyword evidence="3" id="KW-0520">NAD</keyword>
<dbReference type="Proteomes" id="UP000280455">
    <property type="component" value="Chromosome"/>
</dbReference>
<evidence type="ECO:0000256" key="3">
    <source>
        <dbReference type="ARBA" id="ARBA00023027"/>
    </source>
</evidence>
<dbReference type="RefSeq" id="WP_124301453.1">
    <property type="nucleotide sequence ID" value="NZ_CP027750.1"/>
</dbReference>
<evidence type="ECO:0000256" key="1">
    <source>
        <dbReference type="ARBA" id="ARBA00005854"/>
    </source>
</evidence>
<dbReference type="GO" id="GO:0004617">
    <property type="term" value="F:phosphoglycerate dehydrogenase activity"/>
    <property type="evidence" value="ECO:0007669"/>
    <property type="project" value="UniProtKB-EC"/>
</dbReference>
<feature type="domain" description="D-isomer specific 2-hydroxyacid dehydrogenase NAD-binding" evidence="6">
    <location>
        <begin position="116"/>
        <end position="286"/>
    </location>
</feature>
<dbReference type="SUPFAM" id="SSF52283">
    <property type="entry name" value="Formate/glycerate dehydrogenase catalytic domain-like"/>
    <property type="match status" value="1"/>
</dbReference>
<comment type="similarity">
    <text evidence="1 4">Belongs to the D-isomer specific 2-hydroxyacid dehydrogenase family.</text>
</comment>
<dbReference type="InterPro" id="IPR036291">
    <property type="entry name" value="NAD(P)-bd_dom_sf"/>
</dbReference>
<protein>
    <submittedName>
        <fullName evidence="7">D-3-phosphoglycerate dehydrogenase</fullName>
        <ecNumber evidence="7">1.1.1.95</ecNumber>
    </submittedName>
</protein>
<dbReference type="Pfam" id="PF02826">
    <property type="entry name" value="2-Hacid_dh_C"/>
    <property type="match status" value="1"/>
</dbReference>
<evidence type="ECO:0000313" key="7">
    <source>
        <dbReference type="EMBL" id="AZE29394.1"/>
    </source>
</evidence>
<dbReference type="Gene3D" id="3.40.50.720">
    <property type="entry name" value="NAD(P)-binding Rossmann-like Domain"/>
    <property type="match status" value="2"/>
</dbReference>
<evidence type="ECO:0000256" key="4">
    <source>
        <dbReference type="RuleBase" id="RU003719"/>
    </source>
</evidence>
<feature type="domain" description="D-isomer specific 2-hydroxyacid dehydrogenase catalytic" evidence="5">
    <location>
        <begin position="23"/>
        <end position="318"/>
    </location>
</feature>
<dbReference type="EC" id="1.1.1.95" evidence="7"/>
<evidence type="ECO:0000259" key="6">
    <source>
        <dbReference type="Pfam" id="PF02826"/>
    </source>
</evidence>
<dbReference type="EMBL" id="CP027750">
    <property type="protein sequence ID" value="AZE29394.1"/>
    <property type="molecule type" value="Genomic_DNA"/>
</dbReference>
<keyword evidence="2 4" id="KW-0560">Oxidoreductase</keyword>
<proteinExistence type="inferred from homology"/>
<dbReference type="PROSITE" id="PS00671">
    <property type="entry name" value="D_2_HYDROXYACID_DH_3"/>
    <property type="match status" value="1"/>
</dbReference>
<evidence type="ECO:0000259" key="5">
    <source>
        <dbReference type="Pfam" id="PF00389"/>
    </source>
</evidence>
<dbReference type="GO" id="GO:0051287">
    <property type="term" value="F:NAD binding"/>
    <property type="evidence" value="ECO:0007669"/>
    <property type="project" value="InterPro"/>
</dbReference>
<dbReference type="Pfam" id="PF00389">
    <property type="entry name" value="2-Hacid_dh"/>
    <property type="match status" value="1"/>
</dbReference>
<dbReference type="InterPro" id="IPR006139">
    <property type="entry name" value="D-isomer_2_OHA_DH_cat_dom"/>
</dbReference>
<dbReference type="AlphaFoldDB" id="A0AAD0ZHX1"/>
<organism evidence="7 8">
    <name type="scientific">Pseudomonas chlororaphis subsp. aureofaciens</name>
    <dbReference type="NCBI Taxonomy" id="587851"/>
    <lineage>
        <taxon>Bacteria</taxon>
        <taxon>Pseudomonadati</taxon>
        <taxon>Pseudomonadota</taxon>
        <taxon>Gammaproteobacteria</taxon>
        <taxon>Pseudomonadales</taxon>
        <taxon>Pseudomonadaceae</taxon>
        <taxon>Pseudomonas</taxon>
    </lineage>
</organism>
<dbReference type="InterPro" id="IPR050857">
    <property type="entry name" value="D-2-hydroxyacid_DH"/>
</dbReference>
<evidence type="ECO:0000313" key="8">
    <source>
        <dbReference type="Proteomes" id="UP000280455"/>
    </source>
</evidence>
<dbReference type="InterPro" id="IPR029753">
    <property type="entry name" value="D-isomer_DH_CS"/>
</dbReference>
<gene>
    <name evidence="7" type="ORF">C4K07_2609</name>
</gene>